<reference evidence="1" key="1">
    <citation type="submission" date="2023-10" db="EMBL/GenBank/DDBJ databases">
        <authorList>
            <person name="Rodriguez Cubillos JULIANA M."/>
            <person name="De Vega J."/>
        </authorList>
    </citation>
    <scope>NUCLEOTIDE SEQUENCE</scope>
</reference>
<proteinExistence type="predicted"/>
<organism evidence="1 2">
    <name type="scientific">Trifolium pratense</name>
    <name type="common">Red clover</name>
    <dbReference type="NCBI Taxonomy" id="57577"/>
    <lineage>
        <taxon>Eukaryota</taxon>
        <taxon>Viridiplantae</taxon>
        <taxon>Streptophyta</taxon>
        <taxon>Embryophyta</taxon>
        <taxon>Tracheophyta</taxon>
        <taxon>Spermatophyta</taxon>
        <taxon>Magnoliopsida</taxon>
        <taxon>eudicotyledons</taxon>
        <taxon>Gunneridae</taxon>
        <taxon>Pentapetalae</taxon>
        <taxon>rosids</taxon>
        <taxon>fabids</taxon>
        <taxon>Fabales</taxon>
        <taxon>Fabaceae</taxon>
        <taxon>Papilionoideae</taxon>
        <taxon>50 kb inversion clade</taxon>
        <taxon>NPAAA clade</taxon>
        <taxon>Hologalegina</taxon>
        <taxon>IRL clade</taxon>
        <taxon>Trifolieae</taxon>
        <taxon>Trifolium</taxon>
    </lineage>
</organism>
<evidence type="ECO:0000313" key="2">
    <source>
        <dbReference type="Proteomes" id="UP001177021"/>
    </source>
</evidence>
<sequence length="929" mass="101246">MDSSFVIKVKYGDALRRFNVRVDENKRMDLDMVGLRAKICSIFNIAADANLILRYVDEDGDLVNLVDDNDLNEVTKQQLKFLKIDVHMINNSGGKSEADGSSGSATPLRSPAVSDPFGIGNFDALQALPEPVREALYSSFSKAASSNPVLANIADSISKLGISILKPHGNSHVAGATSSKFGVPDESVTHEAKGPQSPHADSASNASDNARTSGTSMPLRSPVSDPFKSGNVDQTGVSNSEPVALQEALSNLSLSQAASSSEAFRTFSDMISKKHPKSHRWVPLAGPSSKNDVPKELATPEARGPQYPYLNYVDSNGNRMAAYNASQLIRNSLAASNAGRQVDSRNVGVDLNIDLSDPYSSTNVNRAPLSSAVPVSDDKGKASIDDSSAGKDERCETSINSAVPNNIPTKSPALSFVAPNECPFSGTHTLHSMPPPLGNFRISPFKRSHGHTDAMNGMFHKGVRCDGCGVYPITGPRFKSKIKENYDLCSICINEIGNQTDDYIRMDRPASFRAPRCSYQNTKEFRHHPKIPPPIFKTGAFLKHARSKLDSRFILDVNVIDGTMMAPSTAFTKIWRMRNNGTIVWPKGTRLVWIGGDKLSDLLSVELEVPDDGVPMEKELDVAVDFRAPQLPGRYISYWRMASVSGHKFGQRVWVLIQVDDSLKDSFYDSSQGLNLNVPLGVGSSEGPRVIDINVQPNEDTVFHRSKNPNAPPEPVNQMVDEEQRQELGPVNTGRVTGIIEPDATIAFGFPTMETTFVRPAASSPANSVEPSSVSYPNIDFSGTAPAVPSNQQPSTSSVSYPIIDLSGTAPDVPSYQQASTVDALPSSLGMNESDFAVGRNENDSVEEALLKELEEMGFKQFDLNKEVLRMNEYNLEQSIEELCSVSEWDPILEELHEMGFRDKETNKMLLKKNNGSIKRVVMDLINGE</sequence>
<name>A0ACB0L4D8_TRIPR</name>
<dbReference type="Proteomes" id="UP001177021">
    <property type="component" value="Unassembled WGS sequence"/>
</dbReference>
<dbReference type="EMBL" id="CASHSV030000409">
    <property type="protein sequence ID" value="CAJ2664297.1"/>
    <property type="molecule type" value="Genomic_DNA"/>
</dbReference>
<protein>
    <submittedName>
        <fullName evidence="1">Uncharacterized protein</fullName>
    </submittedName>
</protein>
<comment type="caution">
    <text evidence="1">The sequence shown here is derived from an EMBL/GenBank/DDBJ whole genome shotgun (WGS) entry which is preliminary data.</text>
</comment>
<accession>A0ACB0L4D8</accession>
<evidence type="ECO:0000313" key="1">
    <source>
        <dbReference type="EMBL" id="CAJ2664297.1"/>
    </source>
</evidence>
<keyword evidence="2" id="KW-1185">Reference proteome</keyword>
<gene>
    <name evidence="1" type="ORF">MILVUS5_LOCUS29546</name>
</gene>